<evidence type="ECO:0000256" key="1">
    <source>
        <dbReference type="ARBA" id="ARBA00007091"/>
    </source>
</evidence>
<dbReference type="InterPro" id="IPR001858">
    <property type="entry name" value="Phosphatidylethanolamine-bd_CS"/>
</dbReference>
<dbReference type="InterPro" id="IPR003582">
    <property type="entry name" value="ShKT_dom"/>
</dbReference>
<dbReference type="SUPFAM" id="SSF49777">
    <property type="entry name" value="PEBP-like"/>
    <property type="match status" value="1"/>
</dbReference>
<dbReference type="InterPro" id="IPR008914">
    <property type="entry name" value="PEBP"/>
</dbReference>
<organism evidence="5">
    <name type="scientific">Toxocara cati</name>
    <name type="common">Feline roundworm</name>
    <name type="synonym">Ascaris cati</name>
    <dbReference type="NCBI Taxonomy" id="6266"/>
    <lineage>
        <taxon>Eukaryota</taxon>
        <taxon>Metazoa</taxon>
        <taxon>Ecdysozoa</taxon>
        <taxon>Nematoda</taxon>
        <taxon>Chromadorea</taxon>
        <taxon>Rhabditida</taxon>
        <taxon>Spirurina</taxon>
        <taxon>Ascaridomorpha</taxon>
        <taxon>Ascaridoidea</taxon>
        <taxon>Toxocaridae</taxon>
        <taxon>Toxocara</taxon>
    </lineage>
</organism>
<feature type="disulfide bond" evidence="2">
    <location>
        <begin position="60"/>
        <end position="94"/>
    </location>
</feature>
<dbReference type="Pfam" id="PF01161">
    <property type="entry name" value="PBP"/>
    <property type="match status" value="1"/>
</dbReference>
<keyword evidence="3" id="KW-0732">Signal</keyword>
<dbReference type="PROSITE" id="PS51670">
    <property type="entry name" value="SHKT"/>
    <property type="match status" value="1"/>
</dbReference>
<evidence type="ECO:0000256" key="3">
    <source>
        <dbReference type="SAM" id="SignalP"/>
    </source>
</evidence>
<comment type="caution">
    <text evidence="2">Lacks conserved residue(s) required for the propagation of feature annotation.</text>
</comment>
<evidence type="ECO:0000256" key="2">
    <source>
        <dbReference type="PROSITE-ProRule" id="PRU01005"/>
    </source>
</evidence>
<feature type="chain" id="PRO_5018743486" evidence="3">
    <location>
        <begin position="21"/>
        <end position="263"/>
    </location>
</feature>
<accession>A0A3Q8R327</accession>
<dbReference type="PANTHER" id="PTHR11362">
    <property type="entry name" value="PHOSPHATIDYLETHANOLAMINE-BINDING PROTEIN"/>
    <property type="match status" value="1"/>
</dbReference>
<dbReference type="InterPro" id="IPR036610">
    <property type="entry name" value="PEBP-like_sf"/>
</dbReference>
<sequence>MSVVHKACLIALLFVSNGLAQQQCMDSASDCAANAGSCFTRPISQVLQNRCQMTCNTCDCRDDANNCAASIALCQNPTFDPLVRERCQKTCGLCAGCGFIRDGIVPLVAPSAPSRRVSVVFANNVQVNCGNTLTTAQVATQPTVTWEAQPNAMYTLLMVDPDFPSAANRQQGQRLHWWVINIPGNNIAGGTTLAAFQPSTPAANTGVHRYVFLVYRQLAAINSPLLNNLVVQDSERPGFGTTAFATQFNLGSPYAGNFYRSQA</sequence>
<dbReference type="SMART" id="SM00254">
    <property type="entry name" value="ShKT"/>
    <property type="match status" value="2"/>
</dbReference>
<protein>
    <submittedName>
        <fullName evidence="5">Phospatidyloethanolamine-binding protein</fullName>
    </submittedName>
</protein>
<proteinExistence type="evidence at transcript level"/>
<dbReference type="PANTHER" id="PTHR11362:SF82">
    <property type="entry name" value="PHOSPHATIDYLETHANOLAMINE-BINDING PROTEIN 4"/>
    <property type="match status" value="1"/>
</dbReference>
<dbReference type="Pfam" id="PF01549">
    <property type="entry name" value="ShK"/>
    <property type="match status" value="2"/>
</dbReference>
<evidence type="ECO:0000313" key="5">
    <source>
        <dbReference type="EMBL" id="AZJ17293.1"/>
    </source>
</evidence>
<feature type="signal peptide" evidence="3">
    <location>
        <begin position="1"/>
        <end position="20"/>
    </location>
</feature>
<comment type="similarity">
    <text evidence="1">Belongs to the phosphatidylethanolamine-binding protein family.</text>
</comment>
<reference evidence="5" key="1">
    <citation type="submission" date="2018-04" db="EMBL/GenBank/DDBJ databases">
        <title>Molecular cloning of cDNAs encoding Toxocara cati antigens.</title>
        <authorList>
            <person name="Milewska M."/>
            <person name="Sielicka A."/>
            <person name="Dlugosz E."/>
        </authorList>
    </citation>
    <scope>NUCLEOTIDE SEQUENCE</scope>
</reference>
<feature type="domain" description="ShKT" evidence="4">
    <location>
        <begin position="60"/>
        <end position="94"/>
    </location>
</feature>
<dbReference type="CDD" id="cd00866">
    <property type="entry name" value="PEBP_euk"/>
    <property type="match status" value="1"/>
</dbReference>
<dbReference type="Gene3D" id="1.10.10.1870">
    <property type="entry name" value="ShTK domain-like"/>
    <property type="match status" value="1"/>
</dbReference>
<keyword evidence="2" id="KW-1015">Disulfide bond</keyword>
<dbReference type="AlphaFoldDB" id="A0A3Q8R327"/>
<dbReference type="InterPro" id="IPR035810">
    <property type="entry name" value="PEBP_euk"/>
</dbReference>
<evidence type="ECO:0000259" key="4">
    <source>
        <dbReference type="PROSITE" id="PS51670"/>
    </source>
</evidence>
<dbReference type="PROSITE" id="PS01220">
    <property type="entry name" value="PBP"/>
    <property type="match status" value="1"/>
</dbReference>
<dbReference type="Gene3D" id="3.90.280.10">
    <property type="entry name" value="PEBP-like"/>
    <property type="match status" value="1"/>
</dbReference>
<dbReference type="EMBL" id="MH183032">
    <property type="protein sequence ID" value="AZJ17293.1"/>
    <property type="molecule type" value="mRNA"/>
</dbReference>
<name>A0A3Q8R327_TOXCT</name>